<gene>
    <name evidence="2" type="ORF">CWE06_04815</name>
</gene>
<dbReference type="Proteomes" id="UP000288212">
    <property type="component" value="Unassembled WGS sequence"/>
</dbReference>
<dbReference type="InterPro" id="IPR001387">
    <property type="entry name" value="Cro/C1-type_HTH"/>
</dbReference>
<dbReference type="PANTHER" id="PTHR40455:SF1">
    <property type="entry name" value="ANTITOXIN HIGA"/>
    <property type="match status" value="1"/>
</dbReference>
<organism evidence="2 3">
    <name type="scientific">Aliidiomarina haloalkalitolerans</name>
    <dbReference type="NCBI Taxonomy" id="859059"/>
    <lineage>
        <taxon>Bacteria</taxon>
        <taxon>Pseudomonadati</taxon>
        <taxon>Pseudomonadota</taxon>
        <taxon>Gammaproteobacteria</taxon>
        <taxon>Alteromonadales</taxon>
        <taxon>Idiomarinaceae</taxon>
        <taxon>Aliidiomarina</taxon>
    </lineage>
</organism>
<reference evidence="2 3" key="1">
    <citation type="journal article" date="2011" name="Front. Microbiol.">
        <title>Genomic signatures of strain selection and enhancement in Bacillus atrophaeus var. globigii, a historical biowarfare simulant.</title>
        <authorList>
            <person name="Gibbons H.S."/>
            <person name="Broomall S.M."/>
            <person name="McNew L.A."/>
            <person name="Daligault H."/>
            <person name="Chapman C."/>
            <person name="Bruce D."/>
            <person name="Karavis M."/>
            <person name="Krepps M."/>
            <person name="McGregor P.A."/>
            <person name="Hong C."/>
            <person name="Park K.H."/>
            <person name="Akmal A."/>
            <person name="Feldman A."/>
            <person name="Lin J.S."/>
            <person name="Chang W.E."/>
            <person name="Higgs B.W."/>
            <person name="Demirev P."/>
            <person name="Lindquist J."/>
            <person name="Liem A."/>
            <person name="Fochler E."/>
            <person name="Read T.D."/>
            <person name="Tapia R."/>
            <person name="Johnson S."/>
            <person name="Bishop-Lilly K.A."/>
            <person name="Detter C."/>
            <person name="Han C."/>
            <person name="Sozhamannan S."/>
            <person name="Rosenzweig C.N."/>
            <person name="Skowronski E.W."/>
        </authorList>
    </citation>
    <scope>NUCLEOTIDE SEQUENCE [LARGE SCALE GENOMIC DNA]</scope>
    <source>
        <strain evidence="2 3">AK5</strain>
    </source>
</reference>
<dbReference type="RefSeq" id="WP_126791733.1">
    <property type="nucleotide sequence ID" value="NZ_PIPI01000002.1"/>
</dbReference>
<proteinExistence type="predicted"/>
<dbReference type="CDD" id="cd00093">
    <property type="entry name" value="HTH_XRE"/>
    <property type="match status" value="1"/>
</dbReference>
<evidence type="ECO:0000313" key="3">
    <source>
        <dbReference type="Proteomes" id="UP000288212"/>
    </source>
</evidence>
<dbReference type="OrthoDB" id="5771335at2"/>
<feature type="domain" description="HTH cro/C1-type" evidence="1">
    <location>
        <begin position="85"/>
        <end position="138"/>
    </location>
</feature>
<dbReference type="GO" id="GO:0006355">
    <property type="term" value="P:regulation of DNA-templated transcription"/>
    <property type="evidence" value="ECO:0007669"/>
    <property type="project" value="InterPro"/>
</dbReference>
<dbReference type="PANTHER" id="PTHR40455">
    <property type="entry name" value="ANTITOXIN HIGA"/>
    <property type="match status" value="1"/>
</dbReference>
<dbReference type="EMBL" id="PIPI01000002">
    <property type="protein sequence ID" value="RUO20635.1"/>
    <property type="molecule type" value="Genomic_DNA"/>
</dbReference>
<keyword evidence="3" id="KW-1185">Reference proteome</keyword>
<accession>A0A432VVQ9</accession>
<dbReference type="InterPro" id="IPR039060">
    <property type="entry name" value="Antitox_HigA"/>
</dbReference>
<dbReference type="AlphaFoldDB" id="A0A432VVQ9"/>
<sequence>MLVVAEVSKLAKTIMANVPLLAGISNDKEYEEALELVEDLLDNYDANLVVIEALSNVIERYEDESLRFETFNLRQAGLDPAVETLKVLMDQNGLNTTDFENEIGKKSMVSQVLTGKKNLTRAHITKLAERFGVAPAIFF</sequence>
<dbReference type="GO" id="GO:0001046">
    <property type="term" value="F:core promoter sequence-specific DNA binding"/>
    <property type="evidence" value="ECO:0007669"/>
    <property type="project" value="TreeGrafter"/>
</dbReference>
<dbReference type="SUPFAM" id="SSF47413">
    <property type="entry name" value="lambda repressor-like DNA-binding domains"/>
    <property type="match status" value="1"/>
</dbReference>
<name>A0A432VVQ9_9GAMM</name>
<dbReference type="PROSITE" id="PS50943">
    <property type="entry name" value="HTH_CROC1"/>
    <property type="match status" value="1"/>
</dbReference>
<protein>
    <submittedName>
        <fullName evidence="2">Transcriptional regulator</fullName>
    </submittedName>
</protein>
<evidence type="ECO:0000313" key="2">
    <source>
        <dbReference type="EMBL" id="RUO20635.1"/>
    </source>
</evidence>
<dbReference type="InterPro" id="IPR010982">
    <property type="entry name" value="Lambda_DNA-bd_dom_sf"/>
</dbReference>
<comment type="caution">
    <text evidence="2">The sequence shown here is derived from an EMBL/GenBank/DDBJ whole genome shotgun (WGS) entry which is preliminary data.</text>
</comment>
<evidence type="ECO:0000259" key="1">
    <source>
        <dbReference type="PROSITE" id="PS50943"/>
    </source>
</evidence>